<organism evidence="2 3">
    <name type="scientific">Thauera phenylacetica B4P</name>
    <dbReference type="NCBI Taxonomy" id="1234382"/>
    <lineage>
        <taxon>Bacteria</taxon>
        <taxon>Pseudomonadati</taxon>
        <taxon>Pseudomonadota</taxon>
        <taxon>Betaproteobacteria</taxon>
        <taxon>Rhodocyclales</taxon>
        <taxon>Zoogloeaceae</taxon>
        <taxon>Thauera</taxon>
    </lineage>
</organism>
<keyword evidence="2" id="KW-0489">Methyltransferase</keyword>
<name>N6YUM4_9RHOO</name>
<dbReference type="GO" id="GO:0008168">
    <property type="term" value="F:methyltransferase activity"/>
    <property type="evidence" value="ECO:0007669"/>
    <property type="project" value="UniProtKB-KW"/>
</dbReference>
<dbReference type="Pfam" id="PF05050">
    <property type="entry name" value="Methyltransf_21"/>
    <property type="match status" value="1"/>
</dbReference>
<evidence type="ECO:0000313" key="2">
    <source>
        <dbReference type="EMBL" id="ENO95250.1"/>
    </source>
</evidence>
<dbReference type="PANTHER" id="PTHR34203">
    <property type="entry name" value="METHYLTRANSFERASE, FKBM FAMILY PROTEIN"/>
    <property type="match status" value="1"/>
</dbReference>
<protein>
    <submittedName>
        <fullName evidence="2">FkbM family methyltransferase</fullName>
    </submittedName>
</protein>
<dbReference type="SUPFAM" id="SSF53335">
    <property type="entry name" value="S-adenosyl-L-methionine-dependent methyltransferases"/>
    <property type="match status" value="1"/>
</dbReference>
<dbReference type="InterPro" id="IPR006342">
    <property type="entry name" value="FkbM_mtfrase"/>
</dbReference>
<dbReference type="InterPro" id="IPR029063">
    <property type="entry name" value="SAM-dependent_MTases_sf"/>
</dbReference>
<proteinExistence type="predicted"/>
<dbReference type="RefSeq" id="WP_004378007.1">
    <property type="nucleotide sequence ID" value="NZ_AMXF01000248.1"/>
</dbReference>
<dbReference type="GO" id="GO:0032259">
    <property type="term" value="P:methylation"/>
    <property type="evidence" value="ECO:0007669"/>
    <property type="project" value="UniProtKB-KW"/>
</dbReference>
<comment type="caution">
    <text evidence="2">The sequence shown here is derived from an EMBL/GenBank/DDBJ whole genome shotgun (WGS) entry which is preliminary data.</text>
</comment>
<keyword evidence="2" id="KW-0808">Transferase</keyword>
<dbReference type="NCBIfam" id="TIGR01444">
    <property type="entry name" value="fkbM_fam"/>
    <property type="match status" value="1"/>
</dbReference>
<keyword evidence="3" id="KW-1185">Reference proteome</keyword>
<dbReference type="AlphaFoldDB" id="N6YUM4"/>
<dbReference type="Proteomes" id="UP000013047">
    <property type="component" value="Unassembled WGS sequence"/>
</dbReference>
<evidence type="ECO:0000313" key="3">
    <source>
        <dbReference type="Proteomes" id="UP000013047"/>
    </source>
</evidence>
<dbReference type="PANTHER" id="PTHR34203:SF15">
    <property type="entry name" value="SLL1173 PROTEIN"/>
    <property type="match status" value="1"/>
</dbReference>
<gene>
    <name evidence="2" type="ORF">C667_19965</name>
</gene>
<accession>N6YUM4</accession>
<dbReference type="OrthoDB" id="7016221at2"/>
<dbReference type="InterPro" id="IPR052514">
    <property type="entry name" value="SAM-dependent_MTase"/>
</dbReference>
<sequence length="290" mass="31992">MLMRAWRHPVTRSDRLGAYARYLSWKLHASVVSGPVLVPFVNETLLLAEPLSRETRELSLLVLKDPEAMAFVAHFLRGDEYFVDVGASIGSYAVLAAATADACVSAFEPEPGRAALLRRNVALNGLGGRVDCRELAVAEVPGELEAFWSSTRRLPLPLRVATRECASAAVVRLDDARLAGHPVLARVDVGGDELAVLRGANATLGDPSLCAVIVGADPERALEDEQPELVRAVLERHGFVPADYDPWRRRLLRLERTRRTMIYVRQRRAEHIVRRLAEGAGIRVDANLRI</sequence>
<reference evidence="2 3" key="1">
    <citation type="submission" date="2012-09" db="EMBL/GenBank/DDBJ databases">
        <title>Draft Genome Sequences of 6 Strains from Genus Thauera.</title>
        <authorList>
            <person name="Liu B."/>
            <person name="Shapleigh J.P."/>
            <person name="Frostegard A.H."/>
        </authorList>
    </citation>
    <scope>NUCLEOTIDE SEQUENCE [LARGE SCALE GENOMIC DNA]</scope>
    <source>
        <strain evidence="2 3">B4P</strain>
    </source>
</reference>
<dbReference type="Gene3D" id="3.40.50.150">
    <property type="entry name" value="Vaccinia Virus protein VP39"/>
    <property type="match status" value="1"/>
</dbReference>
<feature type="domain" description="Methyltransferase FkbM" evidence="1">
    <location>
        <begin position="84"/>
        <end position="240"/>
    </location>
</feature>
<dbReference type="EMBL" id="AMXF01000248">
    <property type="protein sequence ID" value="ENO95250.1"/>
    <property type="molecule type" value="Genomic_DNA"/>
</dbReference>
<evidence type="ECO:0000259" key="1">
    <source>
        <dbReference type="Pfam" id="PF05050"/>
    </source>
</evidence>